<dbReference type="InterPro" id="IPR000489">
    <property type="entry name" value="Pterin-binding_dom"/>
</dbReference>
<dbReference type="GO" id="GO:0004156">
    <property type="term" value="F:dihydropteroate synthase activity"/>
    <property type="evidence" value="ECO:0007669"/>
    <property type="project" value="UniProtKB-EC"/>
</dbReference>
<evidence type="ECO:0000256" key="3">
    <source>
        <dbReference type="ARBA" id="ARBA00004763"/>
    </source>
</evidence>
<dbReference type="EMBL" id="BLLH01000004">
    <property type="protein sequence ID" value="GFH40524.1"/>
    <property type="molecule type" value="Genomic_DNA"/>
</dbReference>
<comment type="catalytic activity">
    <reaction evidence="1">
        <text>(7,8-dihydropterin-6-yl)methyl diphosphate + 4-aminobenzoate = 7,8-dihydropteroate + diphosphate</text>
        <dbReference type="Rhea" id="RHEA:19949"/>
        <dbReference type="ChEBI" id="CHEBI:17836"/>
        <dbReference type="ChEBI" id="CHEBI:17839"/>
        <dbReference type="ChEBI" id="CHEBI:33019"/>
        <dbReference type="ChEBI" id="CHEBI:72950"/>
        <dbReference type="EC" id="2.5.1.15"/>
    </reaction>
</comment>
<dbReference type="CDD" id="cd00515">
    <property type="entry name" value="HAM1"/>
    <property type="match status" value="1"/>
</dbReference>
<dbReference type="RefSeq" id="WP_228407488.1">
    <property type="nucleotide sequence ID" value="NZ_BLLH01000004.1"/>
</dbReference>
<evidence type="ECO:0000313" key="14">
    <source>
        <dbReference type="EMBL" id="GFH40524.1"/>
    </source>
</evidence>
<dbReference type="Proteomes" id="UP000475928">
    <property type="component" value="Unassembled WGS sequence"/>
</dbReference>
<organism evidence="14 15">
    <name type="scientific">Pseudolactococcus insecticola</name>
    <dbReference type="NCBI Taxonomy" id="2709158"/>
    <lineage>
        <taxon>Bacteria</taxon>
        <taxon>Bacillati</taxon>
        <taxon>Bacillota</taxon>
        <taxon>Bacilli</taxon>
        <taxon>Lactobacillales</taxon>
        <taxon>Streptococcaceae</taxon>
        <taxon>Pseudolactococcus</taxon>
    </lineage>
</organism>
<dbReference type="NCBIfam" id="TIGR01496">
    <property type="entry name" value="DHPS"/>
    <property type="match status" value="1"/>
</dbReference>
<dbReference type="GO" id="GO:0046656">
    <property type="term" value="P:folic acid biosynthetic process"/>
    <property type="evidence" value="ECO:0007669"/>
    <property type="project" value="UniProtKB-KW"/>
</dbReference>
<dbReference type="InterPro" id="IPR011005">
    <property type="entry name" value="Dihydropteroate_synth-like_sf"/>
</dbReference>
<dbReference type="Pfam" id="PF01725">
    <property type="entry name" value="Ham1p_like"/>
    <property type="match status" value="1"/>
</dbReference>
<feature type="domain" description="Pterin-binding" evidence="13">
    <location>
        <begin position="220"/>
        <end position="470"/>
    </location>
</feature>
<proteinExistence type="inferred from homology"/>
<evidence type="ECO:0000256" key="11">
    <source>
        <dbReference type="ARBA" id="ARBA00022909"/>
    </source>
</evidence>
<dbReference type="SUPFAM" id="SSF52972">
    <property type="entry name" value="ITPase-like"/>
    <property type="match status" value="1"/>
</dbReference>
<evidence type="ECO:0000259" key="13">
    <source>
        <dbReference type="PROSITE" id="PS50972"/>
    </source>
</evidence>
<protein>
    <recommendedName>
        <fullName evidence="6">Dihydropteroate synthase</fullName>
        <ecNumber evidence="5">2.5.1.15</ecNumber>
    </recommendedName>
    <alternativeName>
        <fullName evidence="12">Dihydropteroate pyrophosphorylase</fullName>
    </alternativeName>
</protein>
<keyword evidence="9" id="KW-0378">Hydrolase</keyword>
<dbReference type="GO" id="GO:0046654">
    <property type="term" value="P:tetrahydrofolate biosynthetic process"/>
    <property type="evidence" value="ECO:0007669"/>
    <property type="project" value="UniProtKB-UniPathway"/>
</dbReference>
<keyword evidence="10" id="KW-0460">Magnesium</keyword>
<dbReference type="GO" id="GO:0009143">
    <property type="term" value="P:nucleoside triphosphate catabolic process"/>
    <property type="evidence" value="ECO:0007669"/>
    <property type="project" value="InterPro"/>
</dbReference>
<name>A0A6A0B844_9LACT</name>
<dbReference type="PANTHER" id="PTHR20941">
    <property type="entry name" value="FOLATE SYNTHESIS PROTEINS"/>
    <property type="match status" value="1"/>
</dbReference>
<dbReference type="GO" id="GO:0005829">
    <property type="term" value="C:cytosol"/>
    <property type="evidence" value="ECO:0007669"/>
    <property type="project" value="TreeGrafter"/>
</dbReference>
<evidence type="ECO:0000256" key="8">
    <source>
        <dbReference type="ARBA" id="ARBA00022723"/>
    </source>
</evidence>
<evidence type="ECO:0000256" key="1">
    <source>
        <dbReference type="ARBA" id="ARBA00000012"/>
    </source>
</evidence>
<keyword evidence="11" id="KW-0289">Folate biosynthesis</keyword>
<evidence type="ECO:0000313" key="15">
    <source>
        <dbReference type="Proteomes" id="UP000475928"/>
    </source>
</evidence>
<dbReference type="InterPro" id="IPR045031">
    <property type="entry name" value="DHP_synth-like"/>
</dbReference>
<dbReference type="PROSITE" id="PS50972">
    <property type="entry name" value="PTERIN_BINDING"/>
    <property type="match status" value="1"/>
</dbReference>
<keyword evidence="8" id="KW-0479">Metal-binding</keyword>
<dbReference type="InterPro" id="IPR002637">
    <property type="entry name" value="RdgB/HAM1"/>
</dbReference>
<comment type="caution">
    <text evidence="14">The sequence shown here is derived from an EMBL/GenBank/DDBJ whole genome shotgun (WGS) entry which is preliminary data.</text>
</comment>
<dbReference type="Pfam" id="PF00809">
    <property type="entry name" value="Pterin_bind"/>
    <property type="match status" value="1"/>
</dbReference>
<evidence type="ECO:0000256" key="2">
    <source>
        <dbReference type="ARBA" id="ARBA00001946"/>
    </source>
</evidence>
<dbReference type="SUPFAM" id="SSF51717">
    <property type="entry name" value="Dihydropteroate synthetase-like"/>
    <property type="match status" value="1"/>
</dbReference>
<reference evidence="14 15" key="1">
    <citation type="submission" date="2020-02" db="EMBL/GenBank/DDBJ databases">
        <title>Draft genome sequence of Lactococcus sp. Hs20B0-1.</title>
        <authorList>
            <person name="Noda S."/>
            <person name="Yuki M."/>
            <person name="Ohkuma M."/>
        </authorList>
    </citation>
    <scope>NUCLEOTIDE SEQUENCE [LARGE SCALE GENOMIC DNA]</scope>
    <source>
        <strain evidence="14 15">Hs20B0-1</strain>
    </source>
</reference>
<evidence type="ECO:0000256" key="12">
    <source>
        <dbReference type="ARBA" id="ARBA00030193"/>
    </source>
</evidence>
<accession>A0A6A0B844</accession>
<dbReference type="EC" id="2.5.1.15" evidence="5"/>
<evidence type="ECO:0000256" key="5">
    <source>
        <dbReference type="ARBA" id="ARBA00012458"/>
    </source>
</evidence>
<evidence type="ECO:0000256" key="7">
    <source>
        <dbReference type="ARBA" id="ARBA00022679"/>
    </source>
</evidence>
<comment type="similarity">
    <text evidence="4">Belongs to the DHPS family.</text>
</comment>
<sequence>MTLPKRIIFASNNSAKTADLASFFELYGLELINYREVLAPQTFPDETTDDQVKNATVKAAFIHDLLPDDYVLADDSGMFLQAFSDRFGLETAREFQALGLKTTAEENQYVLDLYADNATISDRSAYMSAVLVLMTPGNARVLTVEGHGGSMISDGIRGTFGQGLDEIFVTETGKTFAELTVVEQLNYQHRGRAVKKLIAKLQDDDIVWQANGHELTQETGIIYGILNVSPESFYNGELVGGLAESLAQATQQLADGADVVEVGGQTTRPGFTPLTVEDEIARIVPVIAGIKKVHPYAVVAVDTYKYEVMVAAIAAGADIINDVNGFTDDARKLELMAKTQVGLLTMFNPRETELSPDISQEMITWFQENLASLEAAGVARERIALDPGVGYSKNSDVRQDLAMMNTVGNLTPFKRPIMTAVANKGWGKFLFDLPKEARADLSLVAATEMYRRGAKILRVHDVKSARQMTSFVEILKHAR</sequence>
<comment type="pathway">
    <text evidence="3">Cofactor biosynthesis; tetrahydrofolate biosynthesis; 7,8-dihydrofolate from 2-amino-4-hydroxy-6-hydroxymethyl-7,8-dihydropteridine diphosphate and 4-aminobenzoate: step 1/2.</text>
</comment>
<dbReference type="Gene3D" id="3.20.20.20">
    <property type="entry name" value="Dihydropteroate synthase-like"/>
    <property type="match status" value="1"/>
</dbReference>
<dbReference type="PANTHER" id="PTHR20941:SF1">
    <property type="entry name" value="FOLIC ACID SYNTHESIS PROTEIN FOL1"/>
    <property type="match status" value="1"/>
</dbReference>
<dbReference type="GO" id="GO:0047429">
    <property type="term" value="F:nucleoside triphosphate diphosphatase activity"/>
    <property type="evidence" value="ECO:0007669"/>
    <property type="project" value="InterPro"/>
</dbReference>
<keyword evidence="15" id="KW-1185">Reference proteome</keyword>
<comment type="cofactor">
    <cofactor evidence="2">
        <name>Mg(2+)</name>
        <dbReference type="ChEBI" id="CHEBI:18420"/>
    </cofactor>
</comment>
<dbReference type="Gene3D" id="3.90.950.10">
    <property type="match status" value="1"/>
</dbReference>
<evidence type="ECO:0000256" key="4">
    <source>
        <dbReference type="ARBA" id="ARBA00009503"/>
    </source>
</evidence>
<evidence type="ECO:0000256" key="10">
    <source>
        <dbReference type="ARBA" id="ARBA00022842"/>
    </source>
</evidence>
<dbReference type="AlphaFoldDB" id="A0A6A0B844"/>
<dbReference type="GO" id="GO:0046872">
    <property type="term" value="F:metal ion binding"/>
    <property type="evidence" value="ECO:0007669"/>
    <property type="project" value="UniProtKB-KW"/>
</dbReference>
<gene>
    <name evidence="14" type="ORF">Hs20B_09220</name>
</gene>
<keyword evidence="7" id="KW-0808">Transferase</keyword>
<evidence type="ECO:0000256" key="6">
    <source>
        <dbReference type="ARBA" id="ARBA00016919"/>
    </source>
</evidence>
<dbReference type="InterPro" id="IPR006390">
    <property type="entry name" value="DHP_synth_dom"/>
</dbReference>
<dbReference type="InterPro" id="IPR029001">
    <property type="entry name" value="ITPase-like_fam"/>
</dbReference>
<evidence type="ECO:0000256" key="9">
    <source>
        <dbReference type="ARBA" id="ARBA00022801"/>
    </source>
</evidence>
<dbReference type="UniPathway" id="UPA00077">
    <property type="reaction ID" value="UER00156"/>
</dbReference>